<evidence type="ECO:0000313" key="3">
    <source>
        <dbReference type="EMBL" id="VAW97071.1"/>
    </source>
</evidence>
<gene>
    <name evidence="3" type="ORF">MNBD_GAMMA22-225</name>
</gene>
<name>A0A3B0ZZ66_9ZZZZ</name>
<protein>
    <recommendedName>
        <fullName evidence="2">CAAX prenyl protease 2/Lysostaphin resistance protein A-like domain-containing protein</fullName>
    </recommendedName>
</protein>
<feature type="transmembrane region" description="Helical" evidence="1">
    <location>
        <begin position="60"/>
        <end position="87"/>
    </location>
</feature>
<dbReference type="GO" id="GO:0004175">
    <property type="term" value="F:endopeptidase activity"/>
    <property type="evidence" value="ECO:0007669"/>
    <property type="project" value="UniProtKB-ARBA"/>
</dbReference>
<keyword evidence="1" id="KW-0472">Membrane</keyword>
<keyword evidence="1" id="KW-1133">Transmembrane helix</keyword>
<proteinExistence type="predicted"/>
<organism evidence="3">
    <name type="scientific">hydrothermal vent metagenome</name>
    <dbReference type="NCBI Taxonomy" id="652676"/>
    <lineage>
        <taxon>unclassified sequences</taxon>
        <taxon>metagenomes</taxon>
        <taxon>ecological metagenomes</taxon>
    </lineage>
</organism>
<dbReference type="InterPro" id="IPR003675">
    <property type="entry name" value="Rce1/LyrA-like_dom"/>
</dbReference>
<feature type="transmembrane region" description="Helical" evidence="1">
    <location>
        <begin position="128"/>
        <end position="151"/>
    </location>
</feature>
<feature type="transmembrane region" description="Helical" evidence="1">
    <location>
        <begin position="163"/>
        <end position="189"/>
    </location>
</feature>
<feature type="domain" description="CAAX prenyl protease 2/Lysostaphin resistance protein A-like" evidence="2">
    <location>
        <begin position="144"/>
        <end position="236"/>
    </location>
</feature>
<feature type="transmembrane region" description="Helical" evidence="1">
    <location>
        <begin position="225"/>
        <end position="244"/>
    </location>
</feature>
<feature type="transmembrane region" description="Helical" evidence="1">
    <location>
        <begin position="93"/>
        <end position="116"/>
    </location>
</feature>
<reference evidence="3" key="1">
    <citation type="submission" date="2018-06" db="EMBL/GenBank/DDBJ databases">
        <authorList>
            <person name="Zhirakovskaya E."/>
        </authorList>
    </citation>
    <scope>NUCLEOTIDE SEQUENCE</scope>
</reference>
<dbReference type="Pfam" id="PF02517">
    <property type="entry name" value="Rce1-like"/>
    <property type="match status" value="1"/>
</dbReference>
<dbReference type="EMBL" id="UOFS01000032">
    <property type="protein sequence ID" value="VAW97071.1"/>
    <property type="molecule type" value="Genomic_DNA"/>
</dbReference>
<accession>A0A3B0ZZ66</accession>
<keyword evidence="1" id="KW-0812">Transmembrane</keyword>
<sequence length="246" mass="27408">MIDTFSIILYLVFATSFILVWGKMLWYLDERSNALRSWVLLIMSFVGSDMQAVKTVLLSVLYYTCGLIGCVIFALFFTINFSVFFSFSWQSLALTLIGIIAEVSLANLLISLYLAFARNKSPERFKELSSIPWIAGLKNVPSSITVLLAASAGAVEELFFRGILLYVMLYNFLLTPILAVVIVTLLFLAQQLIQLKTVFQCIVIASGCISISIVGGLLLIYTQSIIPAIICHVFFVVFFMRNSAAE</sequence>
<dbReference type="AlphaFoldDB" id="A0A3B0ZZ66"/>
<evidence type="ECO:0000259" key="2">
    <source>
        <dbReference type="Pfam" id="PF02517"/>
    </source>
</evidence>
<dbReference type="GO" id="GO:0080120">
    <property type="term" value="P:CAAX-box protein maturation"/>
    <property type="evidence" value="ECO:0007669"/>
    <property type="project" value="UniProtKB-ARBA"/>
</dbReference>
<evidence type="ECO:0000256" key="1">
    <source>
        <dbReference type="SAM" id="Phobius"/>
    </source>
</evidence>
<feature type="transmembrane region" description="Helical" evidence="1">
    <location>
        <begin position="201"/>
        <end position="219"/>
    </location>
</feature>
<feature type="transmembrane region" description="Helical" evidence="1">
    <location>
        <begin position="7"/>
        <end position="28"/>
    </location>
</feature>